<feature type="region of interest" description="Disordered" evidence="16">
    <location>
        <begin position="719"/>
        <end position="753"/>
    </location>
</feature>
<dbReference type="SUPFAM" id="SSF57850">
    <property type="entry name" value="RING/U-box"/>
    <property type="match status" value="3"/>
</dbReference>
<evidence type="ECO:0000259" key="18">
    <source>
        <dbReference type="PROSITE" id="PS50089"/>
    </source>
</evidence>
<feature type="domain" description="RING-type" evidence="18">
    <location>
        <begin position="108"/>
        <end position="156"/>
    </location>
</feature>
<dbReference type="InterPro" id="IPR002867">
    <property type="entry name" value="IBR_dom"/>
</dbReference>
<feature type="region of interest" description="Disordered" evidence="16">
    <location>
        <begin position="642"/>
        <end position="687"/>
    </location>
</feature>
<feature type="domain" description="RING-type" evidence="19">
    <location>
        <begin position="104"/>
        <end position="327"/>
    </location>
</feature>
<evidence type="ECO:0000256" key="16">
    <source>
        <dbReference type="SAM" id="MobiDB-lite"/>
    </source>
</evidence>
<dbReference type="FunFam" id="2.20.25.20:FF:000004">
    <property type="entry name" value="RBR-type E3 ubiquitin transferase"/>
    <property type="match status" value="1"/>
</dbReference>
<dbReference type="Gene3D" id="1.20.120.1750">
    <property type="match status" value="1"/>
</dbReference>
<feature type="compositionally biased region" description="Polar residues" evidence="16">
    <location>
        <begin position="1"/>
        <end position="11"/>
    </location>
</feature>
<dbReference type="PROSITE" id="PS51873">
    <property type="entry name" value="TRIAD"/>
    <property type="match status" value="1"/>
</dbReference>
<dbReference type="GO" id="GO:0008270">
    <property type="term" value="F:zinc ion binding"/>
    <property type="evidence" value="ECO:0007669"/>
    <property type="project" value="UniProtKB-KW"/>
</dbReference>
<dbReference type="PANTHER" id="PTHR11685">
    <property type="entry name" value="RBR FAMILY RING FINGER AND IBR DOMAIN-CONTAINING"/>
    <property type="match status" value="1"/>
</dbReference>
<keyword evidence="21" id="KW-1185">Reference proteome</keyword>
<evidence type="ECO:0000313" key="21">
    <source>
        <dbReference type="Proteomes" id="UP000261620"/>
    </source>
</evidence>
<comment type="pathway">
    <text evidence="3">Protein modification; protein ubiquitination.</text>
</comment>
<dbReference type="InterPro" id="IPR044066">
    <property type="entry name" value="TRIAD_supradom"/>
</dbReference>
<evidence type="ECO:0000256" key="6">
    <source>
        <dbReference type="ARBA" id="ARBA00022692"/>
    </source>
</evidence>
<keyword evidence="12 17" id="KW-1133">Transmembrane helix</keyword>
<dbReference type="InterPro" id="IPR013083">
    <property type="entry name" value="Znf_RING/FYVE/PHD"/>
</dbReference>
<evidence type="ECO:0000256" key="12">
    <source>
        <dbReference type="ARBA" id="ARBA00022989"/>
    </source>
</evidence>
<dbReference type="OMA" id="GSNMERC"/>
<evidence type="ECO:0000256" key="7">
    <source>
        <dbReference type="ARBA" id="ARBA00022723"/>
    </source>
</evidence>
<dbReference type="AlphaFoldDB" id="A0A3Q3XJE6"/>
<dbReference type="GO" id="GO:0016020">
    <property type="term" value="C:membrane"/>
    <property type="evidence" value="ECO:0007669"/>
    <property type="project" value="UniProtKB-SubCell"/>
</dbReference>
<keyword evidence="8" id="KW-0677">Repeat</keyword>
<reference evidence="20" key="1">
    <citation type="submission" date="2025-08" db="UniProtKB">
        <authorList>
            <consortium name="Ensembl"/>
        </authorList>
    </citation>
    <scope>IDENTIFICATION</scope>
</reference>
<keyword evidence="13 17" id="KW-0472">Membrane</keyword>
<feature type="transmembrane region" description="Helical" evidence="17">
    <location>
        <begin position="337"/>
        <end position="370"/>
    </location>
</feature>
<evidence type="ECO:0000259" key="19">
    <source>
        <dbReference type="PROSITE" id="PS51873"/>
    </source>
</evidence>
<evidence type="ECO:0000256" key="15">
    <source>
        <dbReference type="PROSITE-ProRule" id="PRU00175"/>
    </source>
</evidence>
<evidence type="ECO:0000256" key="4">
    <source>
        <dbReference type="ARBA" id="ARBA00012251"/>
    </source>
</evidence>
<dbReference type="Ensembl" id="ENSMMOT00000023978.1">
    <property type="protein sequence ID" value="ENSMMOP00000023586.1"/>
    <property type="gene ID" value="ENSMMOG00000017953.1"/>
</dbReference>
<evidence type="ECO:0000256" key="2">
    <source>
        <dbReference type="ARBA" id="ARBA00004141"/>
    </source>
</evidence>
<evidence type="ECO:0000256" key="13">
    <source>
        <dbReference type="ARBA" id="ARBA00023136"/>
    </source>
</evidence>
<evidence type="ECO:0000256" key="1">
    <source>
        <dbReference type="ARBA" id="ARBA00001798"/>
    </source>
</evidence>
<keyword evidence="5" id="KW-0808">Transferase</keyword>
<feature type="compositionally biased region" description="Low complexity" evidence="16">
    <location>
        <begin position="719"/>
        <end position="730"/>
    </location>
</feature>
<name>A0A3Q3XJE6_MOLML</name>
<feature type="compositionally biased region" description="Polar residues" evidence="16">
    <location>
        <begin position="694"/>
        <end position="710"/>
    </location>
</feature>
<accession>A0A3Q3XJE6</accession>
<feature type="transmembrane region" description="Helical" evidence="17">
    <location>
        <begin position="390"/>
        <end position="423"/>
    </location>
</feature>
<feature type="region of interest" description="Disordered" evidence="16">
    <location>
        <begin position="694"/>
        <end position="713"/>
    </location>
</feature>
<dbReference type="GO" id="GO:0016567">
    <property type="term" value="P:protein ubiquitination"/>
    <property type="evidence" value="ECO:0007669"/>
    <property type="project" value="InterPro"/>
</dbReference>
<dbReference type="FunFam" id="1.20.120.1750:FF:000001">
    <property type="entry name" value="RBR-type E3 ubiquitin transferase"/>
    <property type="match status" value="1"/>
</dbReference>
<dbReference type="InterPro" id="IPR031127">
    <property type="entry name" value="E3_UB_ligase_RBR"/>
</dbReference>
<dbReference type="SMART" id="SM00647">
    <property type="entry name" value="IBR"/>
    <property type="match status" value="2"/>
</dbReference>
<evidence type="ECO:0000256" key="11">
    <source>
        <dbReference type="ARBA" id="ARBA00022833"/>
    </source>
</evidence>
<comment type="subcellular location">
    <subcellularLocation>
        <location evidence="2">Membrane</location>
        <topology evidence="2">Multi-pass membrane protein</topology>
    </subcellularLocation>
</comment>
<keyword evidence="6 17" id="KW-0812">Transmembrane</keyword>
<dbReference type="CDD" id="cd20355">
    <property type="entry name" value="Rcat_RBR_RNF19"/>
    <property type="match status" value="1"/>
</dbReference>
<feature type="region of interest" description="Disordered" evidence="16">
    <location>
        <begin position="73"/>
        <end position="96"/>
    </location>
</feature>
<evidence type="ECO:0000313" key="20">
    <source>
        <dbReference type="Ensembl" id="ENSMMOP00000023586.1"/>
    </source>
</evidence>
<keyword evidence="9 15" id="KW-0863">Zinc-finger</keyword>
<proteinExistence type="inferred from homology"/>
<dbReference type="EC" id="2.3.2.31" evidence="4"/>
<dbReference type="GO" id="GO:0061630">
    <property type="term" value="F:ubiquitin protein ligase activity"/>
    <property type="evidence" value="ECO:0007669"/>
    <property type="project" value="UniProtKB-EC"/>
</dbReference>
<dbReference type="Gene3D" id="2.20.25.20">
    <property type="match status" value="1"/>
</dbReference>
<keyword evidence="11" id="KW-0862">Zinc</keyword>
<feature type="compositionally biased region" description="Low complexity" evidence="16">
    <location>
        <begin position="85"/>
        <end position="96"/>
    </location>
</feature>
<dbReference type="PROSITE" id="PS50089">
    <property type="entry name" value="ZF_RING_2"/>
    <property type="match status" value="1"/>
</dbReference>
<organism evidence="20 21">
    <name type="scientific">Mola mola</name>
    <name type="common">Ocean sunfish</name>
    <name type="synonym">Tetraodon mola</name>
    <dbReference type="NCBI Taxonomy" id="94237"/>
    <lineage>
        <taxon>Eukaryota</taxon>
        <taxon>Metazoa</taxon>
        <taxon>Chordata</taxon>
        <taxon>Craniata</taxon>
        <taxon>Vertebrata</taxon>
        <taxon>Euteleostomi</taxon>
        <taxon>Actinopterygii</taxon>
        <taxon>Neopterygii</taxon>
        <taxon>Teleostei</taxon>
        <taxon>Neoteleostei</taxon>
        <taxon>Acanthomorphata</taxon>
        <taxon>Eupercaria</taxon>
        <taxon>Tetraodontiformes</taxon>
        <taxon>Molidae</taxon>
        <taxon>Mola</taxon>
    </lineage>
</organism>
<dbReference type="Proteomes" id="UP000261620">
    <property type="component" value="Unplaced"/>
</dbReference>
<dbReference type="Gene3D" id="3.30.40.10">
    <property type="entry name" value="Zinc/RING finger domain, C3HC4 (zinc finger)"/>
    <property type="match status" value="1"/>
</dbReference>
<reference evidence="20" key="2">
    <citation type="submission" date="2025-09" db="UniProtKB">
        <authorList>
            <consortium name="Ensembl"/>
        </authorList>
    </citation>
    <scope>IDENTIFICATION</scope>
</reference>
<comment type="similarity">
    <text evidence="14">Belongs to the RBR family. RNF19 subfamily.</text>
</comment>
<dbReference type="Pfam" id="PF22191">
    <property type="entry name" value="IBR_1"/>
    <property type="match status" value="1"/>
</dbReference>
<evidence type="ECO:0000256" key="14">
    <source>
        <dbReference type="ARBA" id="ARBA00061087"/>
    </source>
</evidence>
<feature type="region of interest" description="Disordered" evidence="16">
    <location>
        <begin position="1"/>
        <end position="36"/>
    </location>
</feature>
<dbReference type="InterPro" id="IPR001841">
    <property type="entry name" value="Znf_RING"/>
</dbReference>
<evidence type="ECO:0000256" key="5">
    <source>
        <dbReference type="ARBA" id="ARBA00022679"/>
    </source>
</evidence>
<comment type="catalytic activity">
    <reaction evidence="1">
        <text>[E2 ubiquitin-conjugating enzyme]-S-ubiquitinyl-L-cysteine + [acceptor protein]-L-lysine = [E2 ubiquitin-conjugating enzyme]-L-cysteine + [acceptor protein]-N(6)-ubiquitinyl-L-lysine.</text>
        <dbReference type="EC" id="2.3.2.31"/>
    </reaction>
</comment>
<evidence type="ECO:0000256" key="10">
    <source>
        <dbReference type="ARBA" id="ARBA00022786"/>
    </source>
</evidence>
<keyword evidence="7" id="KW-0479">Metal-binding</keyword>
<dbReference type="FunFam" id="3.30.40.10:FF:000052">
    <property type="entry name" value="RBR-type E3 ubiquitin transferase"/>
    <property type="match status" value="1"/>
</dbReference>
<evidence type="ECO:0000256" key="3">
    <source>
        <dbReference type="ARBA" id="ARBA00004906"/>
    </source>
</evidence>
<dbReference type="Pfam" id="PF01485">
    <property type="entry name" value="IBR"/>
    <property type="match status" value="1"/>
</dbReference>
<evidence type="ECO:0000256" key="8">
    <source>
        <dbReference type="ARBA" id="ARBA00022737"/>
    </source>
</evidence>
<sequence>MSLTPHHGSTGSERDIQSAASSVSLPSARKTPKKRRLSLHTIFGRRCRLDHEPKRKSRPVLAGGGVDRVVSTESVHPGTLHDKPSTQSTLAAASTTSVSGSSSELLECPLCLLRHTRERFPDIMTCHHRSCADCLRQYLRIEISESRVNICCPECSERFNPHDIQMILGDKALMEKYEEFMLRRWLVAEPDCRWCPAPDCGYAVIAFGCASCPKITCGREGCGTEFCYHCKQLWHPNQTCDTARQQRAQTFRLRSFRSSSLSYSQESGAAGDDIKPCPRCSAYIIKMNDGSCNHMTCAVCGCEFCWLCMKEISDLHYLSPSGCTFWGKKPWSRKKKILWQLGTLVGAPVGIALIAGIAIPAMIIGIPVYVGRKIHNRYEGKDISKHKRNLVIAGGVTLSVIVSPVVAAVTVGIGVPIMLAYVYGVVPISLCRSGGCGVSTGNGKGVRIEFDDENENIGSGAAVTDTTSVAETRLNNPSLGDGASVGGLTGLSLSVSGSHMERCGVSSTQRDNMSDNASTTALAGTSITGSLSGSCYNRMEVQADVQKERCSLSGESATVSLGTISDNASTKAMAGSILNAYMPLERDNSLEVQVDVESKQEKVRHCSVSSSLDEASCSSSAAGLKGASGGTCCCVQQDSHRCPSPPWSKEACRSGCKNSKGKLWKRGGSSSSSKGETKVNKTQGDTDAQLLEQRSTNSSEFDSPSLSGSLPSVADSHCSHFSSELSSSDPETSRPAHPPCSAPMDHQPSATTFSDVTVTPLPEVEHDRLEHCPSQSSNAAFNHRLLSSSPPASPKEGGSEMFLYISEEGGCGITDSELVKGAKIQETPPKHQR</sequence>
<dbReference type="STRING" id="94237.ENSMMOP00000023586"/>
<evidence type="ECO:0000256" key="17">
    <source>
        <dbReference type="SAM" id="Phobius"/>
    </source>
</evidence>
<evidence type="ECO:0000256" key="9">
    <source>
        <dbReference type="ARBA" id="ARBA00022771"/>
    </source>
</evidence>
<protein>
    <recommendedName>
        <fullName evidence="4">RBR-type E3 ubiquitin transferase</fullName>
        <ecNumber evidence="4">2.3.2.31</ecNumber>
    </recommendedName>
</protein>
<keyword evidence="10" id="KW-0833">Ubl conjugation pathway</keyword>